<evidence type="ECO:0000313" key="2">
    <source>
        <dbReference type="EMBL" id="KAF2117648.1"/>
    </source>
</evidence>
<gene>
    <name evidence="2" type="ORF">BDV96DRAFT_643999</name>
</gene>
<feature type="domain" description="Beta-lactamase-related" evidence="1">
    <location>
        <begin position="65"/>
        <end position="401"/>
    </location>
</feature>
<reference evidence="2" key="1">
    <citation type="journal article" date="2020" name="Stud. Mycol.">
        <title>101 Dothideomycetes genomes: a test case for predicting lifestyles and emergence of pathogens.</title>
        <authorList>
            <person name="Haridas S."/>
            <person name="Albert R."/>
            <person name="Binder M."/>
            <person name="Bloem J."/>
            <person name="Labutti K."/>
            <person name="Salamov A."/>
            <person name="Andreopoulos B."/>
            <person name="Baker S."/>
            <person name="Barry K."/>
            <person name="Bills G."/>
            <person name="Bluhm B."/>
            <person name="Cannon C."/>
            <person name="Castanera R."/>
            <person name="Culley D."/>
            <person name="Daum C."/>
            <person name="Ezra D."/>
            <person name="Gonzalez J."/>
            <person name="Henrissat B."/>
            <person name="Kuo A."/>
            <person name="Liang C."/>
            <person name="Lipzen A."/>
            <person name="Lutzoni F."/>
            <person name="Magnuson J."/>
            <person name="Mondo S."/>
            <person name="Nolan M."/>
            <person name="Ohm R."/>
            <person name="Pangilinan J."/>
            <person name="Park H.-J."/>
            <person name="Ramirez L."/>
            <person name="Alfaro M."/>
            <person name="Sun H."/>
            <person name="Tritt A."/>
            <person name="Yoshinaga Y."/>
            <person name="Zwiers L.-H."/>
            <person name="Turgeon B."/>
            <person name="Goodwin S."/>
            <person name="Spatafora J."/>
            <person name="Crous P."/>
            <person name="Grigoriev I."/>
        </authorList>
    </citation>
    <scope>NUCLEOTIDE SEQUENCE</scope>
    <source>
        <strain evidence="2">CBS 627.86</strain>
    </source>
</reference>
<dbReference type="Gene3D" id="3.40.710.10">
    <property type="entry name" value="DD-peptidase/beta-lactamase superfamily"/>
    <property type="match status" value="1"/>
</dbReference>
<dbReference type="PANTHER" id="PTHR43283">
    <property type="entry name" value="BETA-LACTAMASE-RELATED"/>
    <property type="match status" value="1"/>
</dbReference>
<dbReference type="Proteomes" id="UP000799770">
    <property type="component" value="Unassembled WGS sequence"/>
</dbReference>
<dbReference type="OrthoDB" id="5946976at2759"/>
<evidence type="ECO:0000259" key="1">
    <source>
        <dbReference type="Pfam" id="PF00144"/>
    </source>
</evidence>
<evidence type="ECO:0000313" key="3">
    <source>
        <dbReference type="Proteomes" id="UP000799770"/>
    </source>
</evidence>
<organism evidence="2 3">
    <name type="scientific">Lophiotrema nucula</name>
    <dbReference type="NCBI Taxonomy" id="690887"/>
    <lineage>
        <taxon>Eukaryota</taxon>
        <taxon>Fungi</taxon>
        <taxon>Dikarya</taxon>
        <taxon>Ascomycota</taxon>
        <taxon>Pezizomycotina</taxon>
        <taxon>Dothideomycetes</taxon>
        <taxon>Pleosporomycetidae</taxon>
        <taxon>Pleosporales</taxon>
        <taxon>Lophiotremataceae</taxon>
        <taxon>Lophiotrema</taxon>
    </lineage>
</organism>
<dbReference type="InterPro" id="IPR050789">
    <property type="entry name" value="Diverse_Enzym_Activities"/>
</dbReference>
<dbReference type="Pfam" id="PF00144">
    <property type="entry name" value="Beta-lactamase"/>
    <property type="match status" value="1"/>
</dbReference>
<proteinExistence type="predicted"/>
<dbReference type="InterPro" id="IPR001466">
    <property type="entry name" value="Beta-lactam-related"/>
</dbReference>
<sequence length="568" mass="63141">MPTSASILDFDVEREIQDILKLCGTNMASISVRYMQRETNAVQMEHGLRTLRRMEEAGQLEYTITSNGDQVFHIASITKILVAVAVFIAVEARAKDRVPNNPYAKFRNIQNEPLTKLYNRHSTTKIGGLPGDPTMYNLIVHHKGLASSNHRLLAPDGTPIMTLAELREDLIRPIARDAAYIDVKEPWTRYSNTNYAIIAMTIEALWGRGLDSFMYETLFAHLGMKSTSIGFSTDRGAGSHPWVVDSEDNLHQIPELRYKADGAEAGALGAYSTTQDIDIFFKFLLDTFHGTEIIPGFDLDVLGKILQMTNKQSGMVRFTPLGLYTTLDSSVIGSQSSNMLQFPDDVFSTYPVLPGSSGEEMPTFHMVGSAIGCNCATAFYPSQNKSNHAIVVLTDTSGPVDSSDHILRLLLRRMAGLQYSHHISHSLWRPKSVRDMVEQAKSGAMQKWKEDTQKDMELLEKAPKIHKNITGVFKGDGFSQRLHISTTTDGKACINVSGSSTPYKSKTFGLIWIDQNSVKVCIPPHLSIDCLGNGDWSDLTFAVKSEGFLVTKLTRKTESGEDHYLRFS</sequence>
<keyword evidence="3" id="KW-1185">Reference proteome</keyword>
<accession>A0A6A5ZGX7</accession>
<name>A0A6A5ZGX7_9PLEO</name>
<dbReference type="EMBL" id="ML977318">
    <property type="protein sequence ID" value="KAF2117648.1"/>
    <property type="molecule type" value="Genomic_DNA"/>
</dbReference>
<dbReference type="InterPro" id="IPR012338">
    <property type="entry name" value="Beta-lactam/transpept-like"/>
</dbReference>
<protein>
    <submittedName>
        <fullName evidence="2">Beta-lactamase/transpeptidase-like protein</fullName>
    </submittedName>
</protein>
<dbReference type="SUPFAM" id="SSF56601">
    <property type="entry name" value="beta-lactamase/transpeptidase-like"/>
    <property type="match status" value="1"/>
</dbReference>
<dbReference type="AlphaFoldDB" id="A0A6A5ZGX7"/>